<dbReference type="EMBL" id="AP028215">
    <property type="protein sequence ID" value="BEI91519.1"/>
    <property type="molecule type" value="Genomic_DNA"/>
</dbReference>
<reference evidence="4" key="1">
    <citation type="journal article" date="2023" name="BMC Genomics">
        <title>Chromosome-level genome assemblies of Cutaneotrichosporon spp. (Trichosporonales, Basidiomycota) reveal imbalanced evolution between nucleotide sequences and chromosome synteny.</title>
        <authorList>
            <person name="Kobayashi Y."/>
            <person name="Kayamori A."/>
            <person name="Aoki K."/>
            <person name="Shiwa Y."/>
            <person name="Matsutani M."/>
            <person name="Fujita N."/>
            <person name="Sugita T."/>
            <person name="Iwasaki W."/>
            <person name="Tanaka N."/>
            <person name="Takashima M."/>
        </authorList>
    </citation>
    <scope>NUCLEOTIDE SEQUENCE</scope>
    <source>
        <strain evidence="4">HIS019</strain>
    </source>
</reference>
<protein>
    <recommendedName>
        <fullName evidence="3">Aminotransferase class V domain-containing protein</fullName>
    </recommendedName>
</protein>
<dbReference type="Pfam" id="PF00266">
    <property type="entry name" value="Aminotran_5"/>
    <property type="match status" value="2"/>
</dbReference>
<proteinExistence type="predicted"/>
<dbReference type="SUPFAM" id="SSF53383">
    <property type="entry name" value="PLP-dependent transferases"/>
    <property type="match status" value="1"/>
</dbReference>
<feature type="domain" description="Aminotransferase class V" evidence="3">
    <location>
        <begin position="277"/>
        <end position="354"/>
    </location>
</feature>
<organism evidence="4 5">
    <name type="scientific">Cutaneotrichosporon cavernicola</name>
    <dbReference type="NCBI Taxonomy" id="279322"/>
    <lineage>
        <taxon>Eukaryota</taxon>
        <taxon>Fungi</taxon>
        <taxon>Dikarya</taxon>
        <taxon>Basidiomycota</taxon>
        <taxon>Agaricomycotina</taxon>
        <taxon>Tremellomycetes</taxon>
        <taxon>Trichosporonales</taxon>
        <taxon>Trichosporonaceae</taxon>
        <taxon>Cutaneotrichosporon</taxon>
    </lineage>
</organism>
<keyword evidence="1" id="KW-0663">Pyridoxal phosphate</keyword>
<gene>
    <name evidence="4" type="ORF">CcaverHIS019_0403390</name>
</gene>
<dbReference type="Proteomes" id="UP001233271">
    <property type="component" value="Chromosome 4"/>
</dbReference>
<dbReference type="RefSeq" id="XP_060456784.1">
    <property type="nucleotide sequence ID" value="XM_060600163.1"/>
</dbReference>
<dbReference type="KEGG" id="ccac:CcaHIS019_0403390"/>
<sequence length="666" mass="75222">MSRASDDVIHATPKRQLGSKPALNTDIQIEMPPSNHNQTFQLPAILARVLGRPIDDLSFQDAVLQGYTRHNVRGEDYPAIINEKALHALIGNDINQLSKDDLSTRGTVIAGLKPKDIQLLDVFEGDEYWRISAKMTTFGTKHTQDQVSLDREESATGSTVAQVYVWSAPVLRLEPKIWSFAEFVRDKAEAWATLNDHEFTAVEASRTLAVDEHGLVGKTVQGFPDFGHGMKKHWGFDPKYTNLNHGSYGTPPLVVFEAKEKLARKMDLAIDRYMRRELEPTIEEIRKQLAPMINATAEEVVLVPNTTHGVNTISVNIDWKDGDVIVVYATTYNAVSQTVKCICDRNPGVKLEIILVDLPCYHSEIIENTEAVFAKYNKPTGKTRGGSEPAVATGVNDKERVRLVVVDSIASMPGIEYPWERITQLCHNYGVLSLVDAAHSFGQHHVDVQKSDPDFFISNCHKWLMTFRGGAIMYVAKRNQCLVRSSFPTGHYYESERYPTTGYDHPWVFAKQYSWNGTTDFTSYLTIPEAINFRQDIGGEDRIIAYNHSLAVAGGKRLAKRWGTRFMDNDKGELTACMSNVELPNFPIAKDGNDAVKMNRFIENALLFDYNAYAAPFYYNNAWWARFSAQVWLELEDFDYLADCFEKIGKRLDAGEHLLPFDTNRE</sequence>
<keyword evidence="5" id="KW-1185">Reference proteome</keyword>
<accession>A0AA48L3Y0</accession>
<dbReference type="Gene3D" id="3.40.640.10">
    <property type="entry name" value="Type I PLP-dependent aspartate aminotransferase-like (Major domain)"/>
    <property type="match status" value="1"/>
</dbReference>
<dbReference type="Gene3D" id="3.90.1150.10">
    <property type="entry name" value="Aspartate Aminotransferase, domain 1"/>
    <property type="match status" value="1"/>
</dbReference>
<dbReference type="GeneID" id="85495389"/>
<dbReference type="AlphaFoldDB" id="A0AA48L3Y0"/>
<feature type="region of interest" description="Disordered" evidence="2">
    <location>
        <begin position="1"/>
        <end position="21"/>
    </location>
</feature>
<evidence type="ECO:0000259" key="3">
    <source>
        <dbReference type="Pfam" id="PF00266"/>
    </source>
</evidence>
<evidence type="ECO:0000313" key="4">
    <source>
        <dbReference type="EMBL" id="BEI91519.1"/>
    </source>
</evidence>
<dbReference type="InterPro" id="IPR015421">
    <property type="entry name" value="PyrdxlP-dep_Trfase_major"/>
</dbReference>
<evidence type="ECO:0000313" key="5">
    <source>
        <dbReference type="Proteomes" id="UP001233271"/>
    </source>
</evidence>
<evidence type="ECO:0000256" key="1">
    <source>
        <dbReference type="ARBA" id="ARBA00022898"/>
    </source>
</evidence>
<name>A0AA48L3Y0_9TREE</name>
<dbReference type="Gene3D" id="3.10.490.10">
    <property type="entry name" value="Gamma-glutamyl cyclotransferase-like"/>
    <property type="match status" value="1"/>
</dbReference>
<dbReference type="InterPro" id="IPR015424">
    <property type="entry name" value="PyrdxlP-dep_Trfase"/>
</dbReference>
<dbReference type="InterPro" id="IPR000192">
    <property type="entry name" value="Aminotrans_V_dom"/>
</dbReference>
<feature type="domain" description="Aminotransferase class V" evidence="3">
    <location>
        <begin position="399"/>
        <end position="579"/>
    </location>
</feature>
<dbReference type="PANTHER" id="PTHR43092">
    <property type="entry name" value="L-CYSTEINE DESULFHYDRASE"/>
    <property type="match status" value="1"/>
</dbReference>
<dbReference type="InterPro" id="IPR015422">
    <property type="entry name" value="PyrdxlP-dep_Trfase_small"/>
</dbReference>
<dbReference type="PANTHER" id="PTHR43092:SF2">
    <property type="entry name" value="HERCYNYLCYSTEINE SULFOXIDE LYASE"/>
    <property type="match status" value="1"/>
</dbReference>
<evidence type="ECO:0000256" key="2">
    <source>
        <dbReference type="SAM" id="MobiDB-lite"/>
    </source>
</evidence>